<proteinExistence type="predicted"/>
<dbReference type="EMBL" id="BARW01003513">
    <property type="protein sequence ID" value="GAI67930.1"/>
    <property type="molecule type" value="Genomic_DNA"/>
</dbReference>
<feature type="domain" description="Tripartite ATP-independent periplasmic transporters DctQ component" evidence="9">
    <location>
        <begin position="25"/>
        <end position="101"/>
    </location>
</feature>
<name>X1RXK7_9ZZZZ</name>
<keyword evidence="7 8" id="KW-0472">Membrane</keyword>
<protein>
    <recommendedName>
        <fullName evidence="9">Tripartite ATP-independent periplasmic transporters DctQ component domain-containing protein</fullName>
    </recommendedName>
</protein>
<dbReference type="InterPro" id="IPR055348">
    <property type="entry name" value="DctQ"/>
</dbReference>
<dbReference type="InterPro" id="IPR007387">
    <property type="entry name" value="TRAP_DctQ"/>
</dbReference>
<organism evidence="10">
    <name type="scientific">marine sediment metagenome</name>
    <dbReference type="NCBI Taxonomy" id="412755"/>
    <lineage>
        <taxon>unclassified sequences</taxon>
        <taxon>metagenomes</taxon>
        <taxon>ecological metagenomes</taxon>
    </lineage>
</organism>
<reference evidence="10" key="1">
    <citation type="journal article" date="2014" name="Front. Microbiol.">
        <title>High frequency of phylogenetically diverse reductive dehalogenase-homologous genes in deep subseafloor sedimentary metagenomes.</title>
        <authorList>
            <person name="Kawai M."/>
            <person name="Futagami T."/>
            <person name="Toyoda A."/>
            <person name="Takaki Y."/>
            <person name="Nishi S."/>
            <person name="Hori S."/>
            <person name="Arai W."/>
            <person name="Tsubouchi T."/>
            <person name="Morono Y."/>
            <person name="Uchiyama I."/>
            <person name="Ito T."/>
            <person name="Fujiyama A."/>
            <person name="Inagaki F."/>
            <person name="Takami H."/>
        </authorList>
    </citation>
    <scope>NUCLEOTIDE SEQUENCE</scope>
    <source>
        <strain evidence="10">Expedition CK06-06</strain>
    </source>
</reference>
<evidence type="ECO:0000256" key="1">
    <source>
        <dbReference type="ARBA" id="ARBA00004429"/>
    </source>
</evidence>
<dbReference type="AlphaFoldDB" id="X1RXK7"/>
<dbReference type="Pfam" id="PF04290">
    <property type="entry name" value="DctQ"/>
    <property type="match status" value="1"/>
</dbReference>
<feature type="non-terminal residue" evidence="10">
    <location>
        <position position="102"/>
    </location>
</feature>
<evidence type="ECO:0000256" key="5">
    <source>
        <dbReference type="ARBA" id="ARBA00022692"/>
    </source>
</evidence>
<evidence type="ECO:0000256" key="8">
    <source>
        <dbReference type="SAM" id="Phobius"/>
    </source>
</evidence>
<keyword evidence="2" id="KW-0813">Transport</keyword>
<dbReference type="GO" id="GO:0005886">
    <property type="term" value="C:plasma membrane"/>
    <property type="evidence" value="ECO:0007669"/>
    <property type="project" value="UniProtKB-SubCell"/>
</dbReference>
<evidence type="ECO:0000256" key="2">
    <source>
        <dbReference type="ARBA" id="ARBA00022448"/>
    </source>
</evidence>
<evidence type="ECO:0000256" key="3">
    <source>
        <dbReference type="ARBA" id="ARBA00022475"/>
    </source>
</evidence>
<evidence type="ECO:0000256" key="7">
    <source>
        <dbReference type="ARBA" id="ARBA00023136"/>
    </source>
</evidence>
<dbReference type="GO" id="GO:0015740">
    <property type="term" value="P:C4-dicarboxylate transport"/>
    <property type="evidence" value="ECO:0007669"/>
    <property type="project" value="TreeGrafter"/>
</dbReference>
<dbReference type="PANTHER" id="PTHR35011:SF2">
    <property type="entry name" value="2,3-DIKETO-L-GULONATE TRAP TRANSPORTER SMALL PERMEASE PROTEIN YIAM"/>
    <property type="match status" value="1"/>
</dbReference>
<evidence type="ECO:0000259" key="9">
    <source>
        <dbReference type="Pfam" id="PF04290"/>
    </source>
</evidence>
<comment type="subcellular location">
    <subcellularLocation>
        <location evidence="1">Cell inner membrane</location>
        <topology evidence="1">Multi-pass membrane protein</topology>
    </subcellularLocation>
</comment>
<keyword evidence="6 8" id="KW-1133">Transmembrane helix</keyword>
<sequence>MKKKRNKRYSDLIVNNLGAITMFIILILVSSQVITRYVFKYPLSWSEELARYFLIWLVMIGAVTGLSNKEHIKIETFVHLLSSKSQKLFYLFSDLIIIFVLS</sequence>
<evidence type="ECO:0000256" key="4">
    <source>
        <dbReference type="ARBA" id="ARBA00022519"/>
    </source>
</evidence>
<feature type="transmembrane region" description="Helical" evidence="8">
    <location>
        <begin position="49"/>
        <end position="67"/>
    </location>
</feature>
<accession>X1RXK7</accession>
<keyword evidence="3" id="KW-1003">Cell membrane</keyword>
<keyword evidence="5 8" id="KW-0812">Transmembrane</keyword>
<evidence type="ECO:0000313" key="10">
    <source>
        <dbReference type="EMBL" id="GAI67930.1"/>
    </source>
</evidence>
<evidence type="ECO:0000256" key="6">
    <source>
        <dbReference type="ARBA" id="ARBA00022989"/>
    </source>
</evidence>
<gene>
    <name evidence="10" type="ORF">S12H4_08909</name>
</gene>
<comment type="caution">
    <text evidence="10">The sequence shown here is derived from an EMBL/GenBank/DDBJ whole genome shotgun (WGS) entry which is preliminary data.</text>
</comment>
<keyword evidence="4" id="KW-0997">Cell inner membrane</keyword>
<feature type="transmembrane region" description="Helical" evidence="8">
    <location>
        <begin position="12"/>
        <end position="29"/>
    </location>
</feature>
<dbReference type="GO" id="GO:0022857">
    <property type="term" value="F:transmembrane transporter activity"/>
    <property type="evidence" value="ECO:0007669"/>
    <property type="project" value="TreeGrafter"/>
</dbReference>
<dbReference type="PANTHER" id="PTHR35011">
    <property type="entry name" value="2,3-DIKETO-L-GULONATE TRAP TRANSPORTER SMALL PERMEASE PROTEIN YIAM"/>
    <property type="match status" value="1"/>
</dbReference>